<protein>
    <submittedName>
        <fullName evidence="1">Uncharacterized protein</fullName>
    </submittedName>
</protein>
<evidence type="ECO:0000313" key="2">
    <source>
        <dbReference type="Proteomes" id="UP000664132"/>
    </source>
</evidence>
<organism evidence="1 2">
    <name type="scientific">Cadophora malorum</name>
    <dbReference type="NCBI Taxonomy" id="108018"/>
    <lineage>
        <taxon>Eukaryota</taxon>
        <taxon>Fungi</taxon>
        <taxon>Dikarya</taxon>
        <taxon>Ascomycota</taxon>
        <taxon>Pezizomycotina</taxon>
        <taxon>Leotiomycetes</taxon>
        <taxon>Helotiales</taxon>
        <taxon>Ploettnerulaceae</taxon>
        <taxon>Cadophora</taxon>
    </lineage>
</organism>
<dbReference type="AlphaFoldDB" id="A0A8H7T549"/>
<dbReference type="EMBL" id="JAFJYH010000380">
    <property type="protein sequence ID" value="KAG4412416.1"/>
    <property type="molecule type" value="Genomic_DNA"/>
</dbReference>
<proteinExistence type="predicted"/>
<reference evidence="1" key="1">
    <citation type="submission" date="2021-02" db="EMBL/GenBank/DDBJ databases">
        <title>Genome sequence Cadophora malorum strain M34.</title>
        <authorList>
            <person name="Stefanovic E."/>
            <person name="Vu D."/>
            <person name="Scully C."/>
            <person name="Dijksterhuis J."/>
            <person name="Roader J."/>
            <person name="Houbraken J."/>
        </authorList>
    </citation>
    <scope>NUCLEOTIDE SEQUENCE</scope>
    <source>
        <strain evidence="1">M34</strain>
    </source>
</reference>
<dbReference type="Proteomes" id="UP000664132">
    <property type="component" value="Unassembled WGS sequence"/>
</dbReference>
<name>A0A8H7T549_9HELO</name>
<keyword evidence="2" id="KW-1185">Reference proteome</keyword>
<sequence length="71" mass="8236">MAEDNWHCLTREKFEYPTVEIVLTNVTNPTSDFEHPNIQEPGFLLRVDLYDGIEALFDKTLISSMLTCMLE</sequence>
<evidence type="ECO:0000313" key="1">
    <source>
        <dbReference type="EMBL" id="KAG4412416.1"/>
    </source>
</evidence>
<gene>
    <name evidence="1" type="ORF">IFR04_014458</name>
</gene>
<accession>A0A8H7T549</accession>
<comment type="caution">
    <text evidence="1">The sequence shown here is derived from an EMBL/GenBank/DDBJ whole genome shotgun (WGS) entry which is preliminary data.</text>
</comment>